<sequence>MEKWEYMMETTLPTLPGNRNYLIRQKGGITEDWTSQRKTWEKNNEVIGAFIGFEDGFKRISEKEANEIIAKYN</sequence>
<organism evidence="1 2">
    <name type="scientific">Clostridium neonatale</name>
    <dbReference type="NCBI Taxonomy" id="137838"/>
    <lineage>
        <taxon>Bacteria</taxon>
        <taxon>Bacillati</taxon>
        <taxon>Bacillota</taxon>
        <taxon>Clostridia</taxon>
        <taxon>Eubacteriales</taxon>
        <taxon>Clostridiaceae</taxon>
        <taxon>Clostridium</taxon>
    </lineage>
</organism>
<evidence type="ECO:0000313" key="1">
    <source>
        <dbReference type="EMBL" id="CAI3549673.1"/>
    </source>
</evidence>
<name>A0AAD1YBT8_9CLOT</name>
<dbReference type="Proteomes" id="UP001189143">
    <property type="component" value="Unassembled WGS sequence"/>
</dbReference>
<accession>A0AAD1YBT8</accession>
<protein>
    <submittedName>
        <fullName evidence="1">Uncharacterized protein</fullName>
    </submittedName>
</protein>
<dbReference type="RefSeq" id="WP_317049101.1">
    <property type="nucleotide sequence ID" value="NZ_CAMRXC010000070.1"/>
</dbReference>
<dbReference type="AlphaFoldDB" id="A0AAD1YBT8"/>
<reference evidence="1" key="1">
    <citation type="submission" date="2022-10" db="EMBL/GenBank/DDBJ databases">
        <authorList>
            <person name="Aires J."/>
            <person name="Mesa V."/>
        </authorList>
    </citation>
    <scope>NUCLEOTIDE SEQUENCE</scope>
    <source>
        <strain evidence="1">Clostridium neonatale JD116</strain>
    </source>
</reference>
<dbReference type="EMBL" id="CAMTCP010000089">
    <property type="protein sequence ID" value="CAI3549673.1"/>
    <property type="molecule type" value="Genomic_DNA"/>
</dbReference>
<comment type="caution">
    <text evidence="1">The sequence shown here is derived from an EMBL/GenBank/DDBJ whole genome shotgun (WGS) entry which is preliminary data.</text>
</comment>
<gene>
    <name evidence="1" type="ORF">CNEO2_1800002</name>
</gene>
<proteinExistence type="predicted"/>
<evidence type="ECO:0000313" key="2">
    <source>
        <dbReference type="Proteomes" id="UP001189143"/>
    </source>
</evidence>